<dbReference type="InterPro" id="IPR036397">
    <property type="entry name" value="RNaseH_sf"/>
</dbReference>
<dbReference type="GO" id="GO:0003676">
    <property type="term" value="F:nucleic acid binding"/>
    <property type="evidence" value="ECO:0007669"/>
    <property type="project" value="InterPro"/>
</dbReference>
<feature type="domain" description="Integrase catalytic" evidence="2">
    <location>
        <begin position="584"/>
        <end position="744"/>
    </location>
</feature>
<dbReference type="Pfam" id="PF03732">
    <property type="entry name" value="Retrotrans_gag"/>
    <property type="match status" value="1"/>
</dbReference>
<dbReference type="Pfam" id="PF17921">
    <property type="entry name" value="Integrase_H2C2"/>
    <property type="match status" value="1"/>
</dbReference>
<dbReference type="InterPro" id="IPR050951">
    <property type="entry name" value="Retrovirus_Pol_polyprotein"/>
</dbReference>
<dbReference type="Pfam" id="PF00665">
    <property type="entry name" value="rve"/>
    <property type="match status" value="1"/>
</dbReference>
<dbReference type="InterPro" id="IPR001584">
    <property type="entry name" value="Integrase_cat-core"/>
</dbReference>
<proteinExistence type="predicted"/>
<organism evidence="3 4">
    <name type="scientific">Rubroshorea leprosula</name>
    <dbReference type="NCBI Taxonomy" id="152421"/>
    <lineage>
        <taxon>Eukaryota</taxon>
        <taxon>Viridiplantae</taxon>
        <taxon>Streptophyta</taxon>
        <taxon>Embryophyta</taxon>
        <taxon>Tracheophyta</taxon>
        <taxon>Spermatophyta</taxon>
        <taxon>Magnoliopsida</taxon>
        <taxon>eudicotyledons</taxon>
        <taxon>Gunneridae</taxon>
        <taxon>Pentapetalae</taxon>
        <taxon>rosids</taxon>
        <taxon>malvids</taxon>
        <taxon>Malvales</taxon>
        <taxon>Dipterocarpaceae</taxon>
        <taxon>Rubroshorea</taxon>
    </lineage>
</organism>
<dbReference type="EMBL" id="BPVZ01000080">
    <property type="protein sequence ID" value="GKV28865.1"/>
    <property type="molecule type" value="Genomic_DNA"/>
</dbReference>
<keyword evidence="4" id="KW-1185">Reference proteome</keyword>
<dbReference type="InterPro" id="IPR041588">
    <property type="entry name" value="Integrase_H2C2"/>
</dbReference>
<evidence type="ECO:0000256" key="1">
    <source>
        <dbReference type="SAM" id="MobiDB-lite"/>
    </source>
</evidence>
<feature type="region of interest" description="Disordered" evidence="1">
    <location>
        <begin position="303"/>
        <end position="359"/>
    </location>
</feature>
<dbReference type="PANTHER" id="PTHR37984">
    <property type="entry name" value="PROTEIN CBG26694"/>
    <property type="match status" value="1"/>
</dbReference>
<dbReference type="InterPro" id="IPR012337">
    <property type="entry name" value="RNaseH-like_sf"/>
</dbReference>
<dbReference type="GO" id="GO:0015074">
    <property type="term" value="P:DNA integration"/>
    <property type="evidence" value="ECO:0007669"/>
    <property type="project" value="InterPro"/>
</dbReference>
<accession>A0AAV5KWK9</accession>
<reference evidence="3 4" key="1">
    <citation type="journal article" date="2021" name="Commun. Biol.">
        <title>The genome of Shorea leprosula (Dipterocarpaceae) highlights the ecological relevance of drought in aseasonal tropical rainforests.</title>
        <authorList>
            <person name="Ng K.K.S."/>
            <person name="Kobayashi M.J."/>
            <person name="Fawcett J.A."/>
            <person name="Hatakeyama M."/>
            <person name="Paape T."/>
            <person name="Ng C.H."/>
            <person name="Ang C.C."/>
            <person name="Tnah L.H."/>
            <person name="Lee C.T."/>
            <person name="Nishiyama T."/>
            <person name="Sese J."/>
            <person name="O'Brien M.J."/>
            <person name="Copetti D."/>
            <person name="Mohd Noor M.I."/>
            <person name="Ong R.C."/>
            <person name="Putra M."/>
            <person name="Sireger I.Z."/>
            <person name="Indrioko S."/>
            <person name="Kosugi Y."/>
            <person name="Izuno A."/>
            <person name="Isagi Y."/>
            <person name="Lee S.L."/>
            <person name="Shimizu K.K."/>
        </authorList>
    </citation>
    <scope>NUCLEOTIDE SEQUENCE [LARGE SCALE GENOMIC DNA]</scope>
    <source>
        <strain evidence="3">214</strain>
    </source>
</reference>
<dbReference type="Gene3D" id="1.10.340.70">
    <property type="match status" value="1"/>
</dbReference>
<gene>
    <name evidence="3" type="ORF">SLEP1_g37855</name>
</gene>
<dbReference type="AlphaFoldDB" id="A0AAV5KWK9"/>
<evidence type="ECO:0000313" key="3">
    <source>
        <dbReference type="EMBL" id="GKV28865.1"/>
    </source>
</evidence>
<dbReference type="PANTHER" id="PTHR37984:SF5">
    <property type="entry name" value="PROTEIN NYNRIN-LIKE"/>
    <property type="match status" value="1"/>
</dbReference>
<dbReference type="Proteomes" id="UP001054252">
    <property type="component" value="Unassembled WGS sequence"/>
</dbReference>
<evidence type="ECO:0000313" key="4">
    <source>
        <dbReference type="Proteomes" id="UP001054252"/>
    </source>
</evidence>
<dbReference type="InterPro" id="IPR005162">
    <property type="entry name" value="Retrotrans_gag_dom"/>
</dbReference>
<sequence length="837" mass="94964">MVQEAYGPVLRPLVRPAYRKPYPDFVDQENPFPRGFKVPEFTLFSGDGGYSTIEHIGRFTIQCGEVSGDDNLKLRFFPSSLTSTALTWYLSLPQNSVYTWRQMEDLFHIHFYRSEPEVSMADLSRLVQRPGETSEAFLAKFQKARLKCRVALPEQEFVKLAQNGLDIELRKKFEGMEFRDFFELSYKVARYENLLREGTQRKSASHGTYYGDANFDLDVAEVVADKPVVCPDLVKVAQQTDRTEKIDKGILRFPDKAKETMGVDADPFPTMSVGVNAADLRSIARDRTQTYYRRRLAADDLRAAERHQQQITDSGGMADQAPPLPARRKSVWVRKEKGSSSGQNAPKKEEPPRIPTSPRVLAVESNEETGLKAKFDVPDKAKNSSNVICFGEFSVNLSCLVITLPLVFQVRDQLESTVCHQTDLTEEEEVIEIPAKEERGMDSADKIIFEKPEERMAKHIRPLYIQAHLDGMPINRVLVDNGAAVNVLPTCLLHKIGKTLSDLMETEVTISDFTDEYCQIMSDVHNGICGAHQAGIKMRWLIRRHGFFWPSILRDCISYAKGCKACQIHGPLQRVPASELHPIVKPWPFRGWAIDLIGKVYPLSTRGHSFIIVATDYFTKWVEAKPMKKVDQTDIIKFLKEEIIHRFDLPETMTSDQGTVFVGAQVEAFAKEMGFRLLTSTPHYAQANGQAEASNRIVINLLEKMVDDNPRCWHELLSDTIWAYRTSQRSSTKVTPFSLTFGHDAVLPMELSARSLRIAIQHGLTSGEYNEAMILELEDLEGMRLTALDRLQTQKLKVARAYNKQVKSRSLAEGDLVWKVILPHGKKDPRFGKWSPN</sequence>
<dbReference type="PROSITE" id="PS50994">
    <property type="entry name" value="INTEGRASE"/>
    <property type="match status" value="1"/>
</dbReference>
<comment type="caution">
    <text evidence="3">The sequence shown here is derived from an EMBL/GenBank/DDBJ whole genome shotgun (WGS) entry which is preliminary data.</text>
</comment>
<evidence type="ECO:0000259" key="2">
    <source>
        <dbReference type="PROSITE" id="PS50994"/>
    </source>
</evidence>
<protein>
    <recommendedName>
        <fullName evidence="2">Integrase catalytic domain-containing protein</fullName>
    </recommendedName>
</protein>
<name>A0AAV5KWK9_9ROSI</name>
<dbReference type="SUPFAM" id="SSF53098">
    <property type="entry name" value="Ribonuclease H-like"/>
    <property type="match status" value="1"/>
</dbReference>
<dbReference type="Gene3D" id="3.30.420.10">
    <property type="entry name" value="Ribonuclease H-like superfamily/Ribonuclease H"/>
    <property type="match status" value="1"/>
</dbReference>